<gene>
    <name evidence="1" type="ORF">RclHR1_06410001</name>
</gene>
<dbReference type="Proteomes" id="UP000247702">
    <property type="component" value="Unassembled WGS sequence"/>
</dbReference>
<name>A0A2Z6RSQ8_9GLOM</name>
<reference evidence="1 2" key="1">
    <citation type="submission" date="2017-11" db="EMBL/GenBank/DDBJ databases">
        <title>The genome of Rhizophagus clarus HR1 reveals common genetic basis of auxotrophy among arbuscular mycorrhizal fungi.</title>
        <authorList>
            <person name="Kobayashi Y."/>
        </authorList>
    </citation>
    <scope>NUCLEOTIDE SEQUENCE [LARGE SCALE GENOMIC DNA]</scope>
    <source>
        <strain evidence="1 2">HR1</strain>
    </source>
</reference>
<dbReference type="EMBL" id="BEXD01004028">
    <property type="protein sequence ID" value="GBC05764.1"/>
    <property type="molecule type" value="Genomic_DNA"/>
</dbReference>
<accession>A0A2Z6RSQ8</accession>
<dbReference type="AlphaFoldDB" id="A0A2Z6RSQ8"/>
<proteinExistence type="predicted"/>
<keyword evidence="2" id="KW-1185">Reference proteome</keyword>
<evidence type="ECO:0000313" key="1">
    <source>
        <dbReference type="EMBL" id="GBC05764.1"/>
    </source>
</evidence>
<sequence>MEHTITKLRKSLRVKAKDNNTDECINVFDTELLNNENKPITSTRQNISTRSLDRLLTSPPKNVSKTYNLC</sequence>
<comment type="caution">
    <text evidence="1">The sequence shown here is derived from an EMBL/GenBank/DDBJ whole genome shotgun (WGS) entry which is preliminary data.</text>
</comment>
<protein>
    <submittedName>
        <fullName evidence="1">Uncharacterized protein</fullName>
    </submittedName>
</protein>
<evidence type="ECO:0000313" key="2">
    <source>
        <dbReference type="Proteomes" id="UP000247702"/>
    </source>
</evidence>
<organism evidence="1 2">
    <name type="scientific">Rhizophagus clarus</name>
    <dbReference type="NCBI Taxonomy" id="94130"/>
    <lineage>
        <taxon>Eukaryota</taxon>
        <taxon>Fungi</taxon>
        <taxon>Fungi incertae sedis</taxon>
        <taxon>Mucoromycota</taxon>
        <taxon>Glomeromycotina</taxon>
        <taxon>Glomeromycetes</taxon>
        <taxon>Glomerales</taxon>
        <taxon>Glomeraceae</taxon>
        <taxon>Rhizophagus</taxon>
    </lineage>
</organism>